<dbReference type="InterPro" id="IPR036415">
    <property type="entry name" value="Lamin_tail_dom_sf"/>
</dbReference>
<proteinExistence type="predicted"/>
<dbReference type="AlphaFoldDB" id="Q1DET5"/>
<protein>
    <recommendedName>
        <fullName evidence="2">LTD domain-containing protein</fullName>
    </recommendedName>
</protein>
<dbReference type="PROSITE" id="PS51841">
    <property type="entry name" value="LTD"/>
    <property type="match status" value="2"/>
</dbReference>
<feature type="region of interest" description="Disordered" evidence="1">
    <location>
        <begin position="634"/>
        <end position="674"/>
    </location>
</feature>
<sequence length="680" mass="68932">MEGPGPLRAQPAPTGAADRAGCRVEGVERRVRPGPVRVGARLEGRARGACASRPAAPPLPPGVGDALLTELNVRGQGMKGWGRYLGWGWLLGLAGAWACGGTPLDEDVDAACAGLLPGDVAITEYLNDPVGTDTGHEYVELHNPTRGPVDLYGLTLYASRADGSQETAYAFLEKMTVAAGDYLVLGDVRDGPVPAHVDHAYGDGLGALGNSGGRLGIRCGERVLDEVPLSAPAKSGASRIYDGRLVPDMAGNDDLARWCDSPDAGAGGTFQGSPGAANAPCGPVGDAGVPEDAGVVATCRPAGGDAVRPVLLPAPGDLVITEFMANPRGDDTLGEWVELRATAPVDLNGVTLVAEAGEATLKAGGCLSLSAGEYAVLARRTDATLNGGLPPPVATFNMDLRNAGGRLQVKAGGVVVDAVDYALAVDGVATQVSAPLADAVQNDAPSAWCAATAAYGSRGNVGTPGRGNRVCEGDGGTLGGVGDGGTFDGGVDAGTLEDGCIDRTTGRTRARRGPDGGSLVLTEFMADPQAVADAMGEWVEVLALRDVDLNGVSLSNESGGRSTFDSALCLAVKAGGRAVLARSEDASLNGGLPAVLGTFNFNLANTTGSRKLELSVDGRVLDAVSWTGAAIPGVSSQLDPGRSDPQRNDWPGSFCPTPDSARYGRGDRGTPGGVNRACAL</sequence>
<evidence type="ECO:0000256" key="1">
    <source>
        <dbReference type="SAM" id="MobiDB-lite"/>
    </source>
</evidence>
<dbReference type="HOGENOM" id="CLU_494959_0_0_7"/>
<feature type="region of interest" description="Disordered" evidence="1">
    <location>
        <begin position="1"/>
        <end position="22"/>
    </location>
</feature>
<evidence type="ECO:0000259" key="2">
    <source>
        <dbReference type="PROSITE" id="PS51841"/>
    </source>
</evidence>
<dbReference type="STRING" id="246197.MXAN_0569"/>
<evidence type="ECO:0000313" key="4">
    <source>
        <dbReference type="Proteomes" id="UP000002402"/>
    </source>
</evidence>
<evidence type="ECO:0000313" key="3">
    <source>
        <dbReference type="EMBL" id="ABF89809.1"/>
    </source>
</evidence>
<organism evidence="3 4">
    <name type="scientific">Myxococcus xanthus (strain DK1622)</name>
    <dbReference type="NCBI Taxonomy" id="246197"/>
    <lineage>
        <taxon>Bacteria</taxon>
        <taxon>Pseudomonadati</taxon>
        <taxon>Myxococcota</taxon>
        <taxon>Myxococcia</taxon>
        <taxon>Myxococcales</taxon>
        <taxon>Cystobacterineae</taxon>
        <taxon>Myxococcaceae</taxon>
        <taxon>Myxococcus</taxon>
    </lineage>
</organism>
<keyword evidence="4" id="KW-1185">Reference proteome</keyword>
<feature type="domain" description="LTD" evidence="2">
    <location>
        <begin position="108"/>
        <end position="233"/>
    </location>
</feature>
<dbReference type="EnsemblBacteria" id="ABF89809">
    <property type="protein sequence ID" value="ABF89809"/>
    <property type="gene ID" value="MXAN_0569"/>
</dbReference>
<dbReference type="eggNOG" id="ENOG502ZXM4">
    <property type="taxonomic scope" value="Bacteria"/>
</dbReference>
<reference evidence="3 4" key="1">
    <citation type="journal article" date="2006" name="Proc. Natl. Acad. Sci. U.S.A.">
        <title>Evolution of sensory complexity recorded in a myxobacterial genome.</title>
        <authorList>
            <person name="Goldman B.S."/>
            <person name="Nierman W.C."/>
            <person name="Kaiser D."/>
            <person name="Slater S.C."/>
            <person name="Durkin A.S."/>
            <person name="Eisen J.A."/>
            <person name="Ronning C.M."/>
            <person name="Barbazuk W.B."/>
            <person name="Blanchard M."/>
            <person name="Field C."/>
            <person name="Halling C."/>
            <person name="Hinkle G."/>
            <person name="Iartchuk O."/>
            <person name="Kim H.S."/>
            <person name="Mackenzie C."/>
            <person name="Madupu R."/>
            <person name="Miller N."/>
            <person name="Shvartsbeyn A."/>
            <person name="Sullivan S.A."/>
            <person name="Vaudin M."/>
            <person name="Wiegand R."/>
            <person name="Kaplan H.B."/>
        </authorList>
    </citation>
    <scope>NUCLEOTIDE SEQUENCE [LARGE SCALE GENOMIC DNA]</scope>
    <source>
        <strain evidence="4">DK1622</strain>
    </source>
</reference>
<dbReference type="EMBL" id="CP000113">
    <property type="protein sequence ID" value="ABF89809.1"/>
    <property type="molecule type" value="Genomic_DNA"/>
</dbReference>
<dbReference type="Pfam" id="PF00932">
    <property type="entry name" value="LTD"/>
    <property type="match status" value="1"/>
</dbReference>
<accession>Q1DET5</accession>
<dbReference type="SUPFAM" id="SSF74853">
    <property type="entry name" value="Lamin A/C globular tail domain"/>
    <property type="match status" value="1"/>
</dbReference>
<name>Q1DET5_MYXXD</name>
<dbReference type="Proteomes" id="UP000002402">
    <property type="component" value="Chromosome"/>
</dbReference>
<feature type="domain" description="LTD" evidence="2">
    <location>
        <begin position="306"/>
        <end position="420"/>
    </location>
</feature>
<dbReference type="InterPro" id="IPR001322">
    <property type="entry name" value="Lamin_tail_dom"/>
</dbReference>
<dbReference type="KEGG" id="mxa:MXAN_0569"/>
<gene>
    <name evidence="3" type="ordered locus">MXAN_0569</name>
</gene>